<dbReference type="AlphaFoldDB" id="A0A1N5UEB0"/>
<gene>
    <name evidence="1" type="ORF">CSP5_0905</name>
</gene>
<evidence type="ECO:0000313" key="2">
    <source>
        <dbReference type="Proteomes" id="UP000195607"/>
    </source>
</evidence>
<dbReference type="RefSeq" id="WP_148689709.1">
    <property type="nucleotide sequence ID" value="NZ_LT671858.1"/>
</dbReference>
<organism evidence="1 2">
    <name type="scientific">Cuniculiplasma divulgatum</name>
    <dbReference type="NCBI Taxonomy" id="1673428"/>
    <lineage>
        <taxon>Archaea</taxon>
        <taxon>Methanobacteriati</taxon>
        <taxon>Thermoplasmatota</taxon>
        <taxon>Thermoplasmata</taxon>
        <taxon>Thermoplasmatales</taxon>
        <taxon>Cuniculiplasmataceae</taxon>
        <taxon>Cuniculiplasma</taxon>
    </lineage>
</organism>
<proteinExistence type="predicted"/>
<accession>A0A1N5UEB0</accession>
<sequence length="74" mass="8527">MQSEIKTKCIIVREGKTPYPVEAAPDQDGIIRMYCVLDSSISCTHAKFSWTLPEVQEMVQRMYAEMRETKEAVQ</sequence>
<dbReference type="EMBL" id="LT671858">
    <property type="protein sequence ID" value="SIM58595.1"/>
    <property type="molecule type" value="Genomic_DNA"/>
</dbReference>
<dbReference type="Proteomes" id="UP000195607">
    <property type="component" value="Chromosome I"/>
</dbReference>
<name>A0A1N5UEB0_9ARCH</name>
<reference evidence="1 2" key="1">
    <citation type="submission" date="2016-04" db="EMBL/GenBank/DDBJ databases">
        <authorList>
            <person name="Evans L.H."/>
            <person name="Alamgir A."/>
            <person name="Owens N."/>
            <person name="Weber N.D."/>
            <person name="Virtaneva K."/>
            <person name="Barbian K."/>
            <person name="Babar A."/>
            <person name="Rosenke K."/>
        </authorList>
    </citation>
    <scope>NUCLEOTIDE SEQUENCE [LARGE SCALE GENOMIC DNA]</scope>
    <source>
        <strain evidence="2">S5(T) (JCM 30642 \VKM B-2941)</strain>
    </source>
</reference>
<protein>
    <submittedName>
        <fullName evidence="1">Uncharacterized protein</fullName>
    </submittedName>
</protein>
<evidence type="ECO:0000313" key="1">
    <source>
        <dbReference type="EMBL" id="SIM58595.1"/>
    </source>
</evidence>
<dbReference type="GeneID" id="41588178"/>